<dbReference type="Proteomes" id="UP000288943">
    <property type="component" value="Chromosome"/>
</dbReference>
<dbReference type="InterPro" id="IPR042518">
    <property type="entry name" value="SirC_C"/>
</dbReference>
<dbReference type="SUPFAM" id="SSF51735">
    <property type="entry name" value="NAD(P)-binding Rossmann-fold domains"/>
    <property type="match status" value="1"/>
</dbReference>
<dbReference type="OrthoDB" id="9773765at2"/>
<evidence type="ECO:0000313" key="9">
    <source>
        <dbReference type="Proteomes" id="UP000288943"/>
    </source>
</evidence>
<keyword evidence="4" id="KW-0520">NAD</keyword>
<dbReference type="GO" id="GO:0004325">
    <property type="term" value="F:ferrochelatase activity"/>
    <property type="evidence" value="ECO:0007669"/>
    <property type="project" value="InterPro"/>
</dbReference>
<dbReference type="GO" id="GO:0019354">
    <property type="term" value="P:siroheme biosynthetic process"/>
    <property type="evidence" value="ECO:0007669"/>
    <property type="project" value="UniProtKB-UniPathway"/>
</dbReference>
<evidence type="ECO:0000256" key="4">
    <source>
        <dbReference type="ARBA" id="ARBA00023027"/>
    </source>
</evidence>
<evidence type="ECO:0000313" key="7">
    <source>
        <dbReference type="EMBL" id="MCY9597494.1"/>
    </source>
</evidence>
<evidence type="ECO:0000256" key="2">
    <source>
        <dbReference type="ARBA" id="ARBA00012400"/>
    </source>
</evidence>
<dbReference type="Pfam" id="PF13241">
    <property type="entry name" value="NAD_binding_7"/>
    <property type="match status" value="1"/>
</dbReference>
<keyword evidence="3" id="KW-0560">Oxidoreductase</keyword>
<dbReference type="RefSeq" id="WP_042230526.1">
    <property type="nucleotide sequence ID" value="NZ_CP026520.1"/>
</dbReference>
<dbReference type="InterPro" id="IPR028281">
    <property type="entry name" value="Sirohaem_synthase_central"/>
</dbReference>
<dbReference type="InterPro" id="IPR036291">
    <property type="entry name" value="NAD(P)-bd_dom_sf"/>
</dbReference>
<dbReference type="GeneID" id="95377981"/>
<gene>
    <name evidence="7" type="ORF">M5X16_17165</name>
    <name evidence="8" type="ORF">PC41400_24625</name>
</gene>
<evidence type="ECO:0000259" key="6">
    <source>
        <dbReference type="Pfam" id="PF14824"/>
    </source>
</evidence>
<dbReference type="Gene3D" id="3.40.50.720">
    <property type="entry name" value="NAD(P)-binding Rossmann-like Domain"/>
    <property type="match status" value="1"/>
</dbReference>
<dbReference type="EC" id="1.3.1.76" evidence="2"/>
<dbReference type="Proteomes" id="UP001527202">
    <property type="component" value="Unassembled WGS sequence"/>
</dbReference>
<dbReference type="InterPro" id="IPR028161">
    <property type="entry name" value="Met8-like"/>
</dbReference>
<evidence type="ECO:0000313" key="10">
    <source>
        <dbReference type="Proteomes" id="UP001527202"/>
    </source>
</evidence>
<dbReference type="UniPathway" id="UPA00262">
    <property type="reaction ID" value="UER00222"/>
</dbReference>
<dbReference type="KEGG" id="pchi:PC41400_24625"/>
<comment type="pathway">
    <text evidence="1">Porphyrin-containing compound metabolism; siroheme biosynthesis; sirohydrochlorin from precorrin-2: step 1/1.</text>
</comment>
<dbReference type="AlphaFoldDB" id="A0A410X254"/>
<feature type="domain" description="Siroheme synthase central" evidence="6">
    <location>
        <begin position="143"/>
        <end position="168"/>
    </location>
</feature>
<name>A0A410X254_9BACL</name>
<keyword evidence="5" id="KW-0627">Porphyrin biosynthesis</keyword>
<dbReference type="GO" id="GO:0043115">
    <property type="term" value="F:precorrin-2 dehydrogenase activity"/>
    <property type="evidence" value="ECO:0007669"/>
    <property type="project" value="UniProtKB-EC"/>
</dbReference>
<accession>A0A410X254</accession>
<dbReference type="PANTHER" id="PTHR35330">
    <property type="entry name" value="SIROHEME BIOSYNTHESIS PROTEIN MET8"/>
    <property type="match status" value="1"/>
</dbReference>
<dbReference type="Gene3D" id="1.10.8.610">
    <property type="entry name" value="SirC, precorrin-2 dehydrogenase, C-terminal helical domain-like"/>
    <property type="match status" value="1"/>
</dbReference>
<dbReference type="PANTHER" id="PTHR35330:SF1">
    <property type="entry name" value="SIROHEME BIOSYNTHESIS PROTEIN MET8"/>
    <property type="match status" value="1"/>
</dbReference>
<sequence>MKEYPAVLRLEGKRCLVVGGGAVAERKIASLLEAGALVTVISPAATAAVEKWAEAGRITWHCGRYGEADHDYTKDKEGSDKGRPGTEASFYPDLSPYLIVFAATDNSQVNERVRTDADAAGKLVSSADKPDRGSLIVPAAVRRGKLTLAVSTSGASPALSAKIGRELQERYGPEYEIYLDFLAELRELVRSRVGDMPLRHELLRRLPSWRVLDRIAAGTYEAWRASLLDRLQAAQGSEEIFAAVWMEADQE</sequence>
<keyword evidence="10" id="KW-1185">Reference proteome</keyword>
<proteinExistence type="predicted"/>
<protein>
    <recommendedName>
        <fullName evidence="2">precorrin-2 dehydrogenase</fullName>
        <ecNumber evidence="2">1.3.1.76</ecNumber>
    </recommendedName>
</protein>
<dbReference type="EMBL" id="CP026520">
    <property type="protein sequence ID" value="QAV20693.1"/>
    <property type="molecule type" value="Genomic_DNA"/>
</dbReference>
<dbReference type="SUPFAM" id="SSF75615">
    <property type="entry name" value="Siroheme synthase middle domains-like"/>
    <property type="match status" value="1"/>
</dbReference>
<dbReference type="Pfam" id="PF14824">
    <property type="entry name" value="Sirohm_synth_M"/>
    <property type="match status" value="1"/>
</dbReference>
<evidence type="ECO:0000256" key="5">
    <source>
        <dbReference type="ARBA" id="ARBA00023244"/>
    </source>
</evidence>
<reference evidence="8 9" key="1">
    <citation type="submission" date="2018-01" db="EMBL/GenBank/DDBJ databases">
        <title>The whole genome sequencing and assembly of Paenibacillus chitinolyticus KCCM 41400 strain.</title>
        <authorList>
            <person name="Kim J.-Y."/>
            <person name="Park M.-K."/>
            <person name="Lee Y.-J."/>
            <person name="Yi H."/>
            <person name="Bahn Y.-S."/>
            <person name="Kim J.F."/>
            <person name="Lee D.-W."/>
        </authorList>
    </citation>
    <scope>NUCLEOTIDE SEQUENCE [LARGE SCALE GENOMIC DNA]</scope>
    <source>
        <strain evidence="8 9">KCCM 41400</strain>
    </source>
</reference>
<evidence type="ECO:0000313" key="8">
    <source>
        <dbReference type="EMBL" id="QAV20693.1"/>
    </source>
</evidence>
<evidence type="ECO:0000256" key="3">
    <source>
        <dbReference type="ARBA" id="ARBA00023002"/>
    </source>
</evidence>
<dbReference type="EMBL" id="JAMDMJ010000022">
    <property type="protein sequence ID" value="MCY9597494.1"/>
    <property type="molecule type" value="Genomic_DNA"/>
</dbReference>
<evidence type="ECO:0000256" key="1">
    <source>
        <dbReference type="ARBA" id="ARBA00005010"/>
    </source>
</evidence>
<organism evidence="8 9">
    <name type="scientific">Paenibacillus chitinolyticus</name>
    <dbReference type="NCBI Taxonomy" id="79263"/>
    <lineage>
        <taxon>Bacteria</taxon>
        <taxon>Bacillati</taxon>
        <taxon>Bacillota</taxon>
        <taxon>Bacilli</taxon>
        <taxon>Bacillales</taxon>
        <taxon>Paenibacillaceae</taxon>
        <taxon>Paenibacillus</taxon>
    </lineage>
</organism>
<reference evidence="7 10" key="2">
    <citation type="submission" date="2022-05" db="EMBL/GenBank/DDBJ databases">
        <title>Genome Sequencing of Bee-Associated Microbes.</title>
        <authorList>
            <person name="Dunlap C."/>
        </authorList>
    </citation>
    <scope>NUCLEOTIDE SEQUENCE [LARGE SCALE GENOMIC DNA]</scope>
    <source>
        <strain evidence="7 10">NRRL B-23120</strain>
    </source>
</reference>